<dbReference type="InterPro" id="IPR028994">
    <property type="entry name" value="Integrin_alpha_N"/>
</dbReference>
<dbReference type="Pfam" id="PF23122">
    <property type="entry name" value="C2_ITFG1"/>
    <property type="match status" value="1"/>
</dbReference>
<evidence type="ECO:0000256" key="3">
    <source>
        <dbReference type="ARBA" id="ARBA00022692"/>
    </source>
</evidence>
<dbReference type="PANTHER" id="PTHR13412:SF0">
    <property type="entry name" value="T-CELL IMMUNOMODULATORY PROTEIN"/>
    <property type="match status" value="1"/>
</dbReference>
<keyword evidence="7" id="KW-0325">Glycoprotein</keyword>
<feature type="signal peptide" evidence="9">
    <location>
        <begin position="1"/>
        <end position="35"/>
    </location>
</feature>
<dbReference type="Proteomes" id="UP000250043">
    <property type="component" value="Unassembled WGS sequence"/>
</dbReference>
<dbReference type="InterPro" id="IPR013517">
    <property type="entry name" value="FG-GAP"/>
</dbReference>
<name>A0A8E2DM75_9APHY</name>
<feature type="transmembrane region" description="Helical" evidence="8">
    <location>
        <begin position="645"/>
        <end position="669"/>
    </location>
</feature>
<accession>A0A8E2DM75</accession>
<dbReference type="SUPFAM" id="SSF69318">
    <property type="entry name" value="Integrin alpha N-terminal domain"/>
    <property type="match status" value="1"/>
</dbReference>
<keyword evidence="12" id="KW-1185">Reference proteome</keyword>
<keyword evidence="4 9" id="KW-0732">Signal</keyword>
<evidence type="ECO:0000256" key="5">
    <source>
        <dbReference type="ARBA" id="ARBA00022989"/>
    </source>
</evidence>
<dbReference type="GO" id="GO:0005886">
    <property type="term" value="C:plasma membrane"/>
    <property type="evidence" value="ECO:0007669"/>
    <property type="project" value="TreeGrafter"/>
</dbReference>
<evidence type="ECO:0000256" key="4">
    <source>
        <dbReference type="ARBA" id="ARBA00022729"/>
    </source>
</evidence>
<organism evidence="11 12">
    <name type="scientific">Obba rivulosa</name>
    <dbReference type="NCBI Taxonomy" id="1052685"/>
    <lineage>
        <taxon>Eukaryota</taxon>
        <taxon>Fungi</taxon>
        <taxon>Dikarya</taxon>
        <taxon>Basidiomycota</taxon>
        <taxon>Agaricomycotina</taxon>
        <taxon>Agaricomycetes</taxon>
        <taxon>Polyporales</taxon>
        <taxon>Gelatoporiaceae</taxon>
        <taxon>Obba</taxon>
    </lineage>
</organism>
<dbReference type="InterPro" id="IPR024881">
    <property type="entry name" value="Tip"/>
</dbReference>
<dbReference type="AlphaFoldDB" id="A0A8E2DM75"/>
<feature type="chain" id="PRO_5034399629" description="T-cell immunomodulatory protein TIP C2 domain-containing protein" evidence="9">
    <location>
        <begin position="36"/>
        <end position="691"/>
    </location>
</feature>
<feature type="domain" description="T-cell immunomodulatory protein TIP C2" evidence="10">
    <location>
        <begin position="542"/>
        <end position="639"/>
    </location>
</feature>
<evidence type="ECO:0000256" key="6">
    <source>
        <dbReference type="ARBA" id="ARBA00023136"/>
    </source>
</evidence>
<keyword evidence="3 8" id="KW-0812">Transmembrane</keyword>
<dbReference type="EMBL" id="KV722400">
    <property type="protein sequence ID" value="OCH90654.1"/>
    <property type="molecule type" value="Genomic_DNA"/>
</dbReference>
<evidence type="ECO:0000256" key="1">
    <source>
        <dbReference type="ARBA" id="ARBA00004479"/>
    </source>
</evidence>
<dbReference type="OrthoDB" id="10022113at2759"/>
<sequence length="691" mass="75002">MRDARPGGVRRRWKRSLSPLHVLLALASVTQPAHGIWPFPPKRYSGNSLLGAGSLGLDNDDRVVAFGDFNGDQFLDLLGLASDQQTLSVYLWNHDDYVYRKSAAFRHPQKVVNVVPGDYTQDGKVDLLVMSQAQRSNRLAIDLYVASPEGGFNMNPISAPPSTMAQPIPMDFNGDLKIDLIGIPARSSSSSTFKIWSNIWNSSSSNPRIFNVTDPNFEGAQCTLSNPHSNAAVDLNGDCLADLFLVCNEQNSRSKYYQMWVNNKADGFALAQLGRLPDGVQTVSFADIDRDGTLDMLFTTCSSVSSSTGIGSDCAINIAYNQQLPLCASTTSSGVENGKRVCRPPQELCTADPDFQFDLSPSAGNNAFATIPISSIFPQTSGSSSPSSLLVLDTSFNPPLPVPIKLGDVNQDGFPDIVAILATGTGPQMSRIPSLAFSVPCGKGVAGCGSNGNGRRSWSVVKKGTEPLKGIQDARSVALLDLDEDGTLDIMVQRTGSQGQGNILFVQNNFYYDAFFLKAIVLNGACGSGLCSTPNSSERYHPFGVSYSGATYKYTVLDTAGGRSAAQVGQLPQTSYHSLMTPYAYFGLGRTNNYIENLFVGSTKHTKQHFIDMEGVIPNSKLVIIPPLEGEDGWKRELYLRPGEWIPWVTLTVVAATIVLAIIVFVLHLNEKREDELERRRASHHINFDAL</sequence>
<evidence type="ECO:0000256" key="2">
    <source>
        <dbReference type="ARBA" id="ARBA00006496"/>
    </source>
</evidence>
<keyword evidence="5 8" id="KW-1133">Transmembrane helix</keyword>
<evidence type="ECO:0000256" key="8">
    <source>
        <dbReference type="SAM" id="Phobius"/>
    </source>
</evidence>
<evidence type="ECO:0000256" key="7">
    <source>
        <dbReference type="ARBA" id="ARBA00023180"/>
    </source>
</evidence>
<gene>
    <name evidence="11" type="ORF">OBBRIDRAFT_793094</name>
</gene>
<keyword evidence="6 8" id="KW-0472">Membrane</keyword>
<evidence type="ECO:0000313" key="12">
    <source>
        <dbReference type="Proteomes" id="UP000250043"/>
    </source>
</evidence>
<evidence type="ECO:0000256" key="9">
    <source>
        <dbReference type="SAM" id="SignalP"/>
    </source>
</evidence>
<dbReference type="InterPro" id="IPR057089">
    <property type="entry name" value="C2_TIP"/>
</dbReference>
<evidence type="ECO:0000259" key="10">
    <source>
        <dbReference type="Pfam" id="PF23122"/>
    </source>
</evidence>
<dbReference type="PANTHER" id="PTHR13412">
    <property type="entry name" value="T-CELL IMMUNOMODULATORY PROTEIN HOMOLOG"/>
    <property type="match status" value="1"/>
</dbReference>
<reference evidence="11 12" key="1">
    <citation type="submission" date="2016-07" db="EMBL/GenBank/DDBJ databases">
        <title>Draft genome of the white-rot fungus Obba rivulosa 3A-2.</title>
        <authorList>
            <consortium name="DOE Joint Genome Institute"/>
            <person name="Miettinen O."/>
            <person name="Riley R."/>
            <person name="Acob R."/>
            <person name="Barry K."/>
            <person name="Cullen D."/>
            <person name="De Vries R."/>
            <person name="Hainaut M."/>
            <person name="Hatakka A."/>
            <person name="Henrissat B."/>
            <person name="Hilden K."/>
            <person name="Kuo R."/>
            <person name="Labutti K."/>
            <person name="Lipzen A."/>
            <person name="Makela M.R."/>
            <person name="Sandor L."/>
            <person name="Spatafora J.W."/>
            <person name="Grigoriev I.V."/>
            <person name="Hibbett D.S."/>
        </authorList>
    </citation>
    <scope>NUCLEOTIDE SEQUENCE [LARGE SCALE GENOMIC DNA]</scope>
    <source>
        <strain evidence="11 12">3A-2</strain>
    </source>
</reference>
<protein>
    <recommendedName>
        <fullName evidence="10">T-cell immunomodulatory protein TIP C2 domain-containing protein</fullName>
    </recommendedName>
</protein>
<comment type="similarity">
    <text evidence="2">Belongs to the TIP family.</text>
</comment>
<dbReference type="Pfam" id="PF13517">
    <property type="entry name" value="FG-GAP_3"/>
    <property type="match status" value="2"/>
</dbReference>
<evidence type="ECO:0000313" key="11">
    <source>
        <dbReference type="EMBL" id="OCH90654.1"/>
    </source>
</evidence>
<proteinExistence type="inferred from homology"/>
<comment type="subcellular location">
    <subcellularLocation>
        <location evidence="1">Membrane</location>
        <topology evidence="1">Single-pass type I membrane protein</topology>
    </subcellularLocation>
</comment>